<dbReference type="Ensembl" id="ENSPKIT00000032480.1">
    <property type="protein sequence ID" value="ENSPKIP00000008400.1"/>
    <property type="gene ID" value="ENSPKIG00000023910.1"/>
</dbReference>
<dbReference type="STRING" id="1676925.ENSPKIP00000008417"/>
<dbReference type="GO" id="GO:0006629">
    <property type="term" value="P:lipid metabolic process"/>
    <property type="evidence" value="ECO:0007669"/>
    <property type="project" value="InterPro"/>
</dbReference>
<dbReference type="InterPro" id="IPR030395">
    <property type="entry name" value="GP_PDE_dom"/>
</dbReference>
<evidence type="ECO:0000256" key="7">
    <source>
        <dbReference type="ARBA" id="ARBA00023180"/>
    </source>
</evidence>
<evidence type="ECO:0000256" key="1">
    <source>
        <dbReference type="ARBA" id="ARBA00004141"/>
    </source>
</evidence>
<feature type="transmembrane region" description="Helical" evidence="8">
    <location>
        <begin position="105"/>
        <end position="134"/>
    </location>
</feature>
<sequence>MGRSPSSLSTLKLGKLKVVRRQLLQHYQHQPCVSCLAGLYGCQWKRYQRARAQPGECCCSKLECGSVGLILVTFCMTLVLLYFWSEAKNDYNDFDWLTFGALGFWFPWSLVVLAIAAVLFAYIATLLVLAVCLLTKGQRLHLHWGHKLGILLTLSISISATVVLSDLWRQEWTTLLLSLQVTAPYLHMGGVTLMTLLSWPVAFHFFRMNKRVRQAMILALYLAILFALYLVPLGMYSPCIKEQGTLRPPPALIGHRGAPMLAPENTQMSFQKAVEAGGEGLETDVVISYDGVPFLMHDTTLRRTTNIQEVFPNRTSSLASMFTWSEVQQLNAGSWFLSRDPFGTASSLDLDDQACARNQSIPTLRDFLDLAADHGTLVIFDLQRPPKGHPYHDTWINRTLEVVLNESYIHSSQVLWLPSEERQLVHELDPELQQTSGSWASLDELQEDNIVNLNLHYSSMSQEQIHKYASVNISTNLYVVTQPWLYSLAWCAGAQSVTSNAVHVLKALQRPLFLMTPKRYILMWTLTDAASAALILLVFVFHWWQDRGLPFWSDSRQTNEKGPYSKFRTELSDVWSVSSVSVRGDLRSQPATPNLATIAEEATVRASRQ</sequence>
<evidence type="ECO:0000256" key="6">
    <source>
        <dbReference type="ARBA" id="ARBA00023136"/>
    </source>
</evidence>
<protein>
    <submittedName>
        <fullName evidence="10">Glycerophosphodiester phosphodiesterase domain containing 4</fullName>
    </submittedName>
</protein>
<evidence type="ECO:0000313" key="11">
    <source>
        <dbReference type="Proteomes" id="UP000261540"/>
    </source>
</evidence>
<dbReference type="OrthoDB" id="1058301at2759"/>
<feature type="transmembrane region" description="Helical" evidence="8">
    <location>
        <begin position="218"/>
        <end position="237"/>
    </location>
</feature>
<dbReference type="AlphaFoldDB" id="A0A3B3QNY3"/>
<evidence type="ECO:0000256" key="5">
    <source>
        <dbReference type="ARBA" id="ARBA00022989"/>
    </source>
</evidence>
<proteinExistence type="inferred from homology"/>
<reference evidence="10" key="1">
    <citation type="submission" date="2025-05" db="UniProtKB">
        <authorList>
            <consortium name="Ensembl"/>
        </authorList>
    </citation>
    <scope>IDENTIFICATION</scope>
</reference>
<evidence type="ECO:0000256" key="3">
    <source>
        <dbReference type="ARBA" id="ARBA00022692"/>
    </source>
</evidence>
<name>A0A3B3QNY3_9TELE</name>
<keyword evidence="5 8" id="KW-1133">Transmembrane helix</keyword>
<evidence type="ECO:0000256" key="2">
    <source>
        <dbReference type="ARBA" id="ARBA00007277"/>
    </source>
</evidence>
<comment type="similarity">
    <text evidence="2">Belongs to the glycerophosphoryl diester phosphodiesterase family.</text>
</comment>
<dbReference type="Gene3D" id="3.20.20.190">
    <property type="entry name" value="Phosphatidylinositol (PI) phosphodiesterase"/>
    <property type="match status" value="1"/>
</dbReference>
<organism evidence="10 11">
    <name type="scientific">Paramormyrops kingsleyae</name>
    <dbReference type="NCBI Taxonomy" id="1676925"/>
    <lineage>
        <taxon>Eukaryota</taxon>
        <taxon>Metazoa</taxon>
        <taxon>Chordata</taxon>
        <taxon>Craniata</taxon>
        <taxon>Vertebrata</taxon>
        <taxon>Euteleostomi</taxon>
        <taxon>Actinopterygii</taxon>
        <taxon>Neopterygii</taxon>
        <taxon>Teleostei</taxon>
        <taxon>Osteoglossocephala</taxon>
        <taxon>Osteoglossomorpha</taxon>
        <taxon>Osteoglossiformes</taxon>
        <taxon>Mormyridae</taxon>
        <taxon>Paramormyrops</taxon>
    </lineage>
</organism>
<dbReference type="Ensembl" id="ENSPKIT00000032497.1">
    <property type="protein sequence ID" value="ENSPKIP00000008417.1"/>
    <property type="gene ID" value="ENSPKIG00000023910.1"/>
</dbReference>
<dbReference type="Pfam" id="PF03009">
    <property type="entry name" value="GDPD"/>
    <property type="match status" value="1"/>
</dbReference>
<comment type="subcellular location">
    <subcellularLocation>
        <location evidence="1">Membrane</location>
        <topology evidence="1">Multi-pass membrane protein</topology>
    </subcellularLocation>
</comment>
<keyword evidence="4" id="KW-0378">Hydrolase</keyword>
<keyword evidence="3 8" id="KW-0812">Transmembrane</keyword>
<accession>A0A3B3QNY3</accession>
<evidence type="ECO:0000259" key="9">
    <source>
        <dbReference type="PROSITE" id="PS51704"/>
    </source>
</evidence>
<keyword evidence="7" id="KW-0325">Glycoprotein</keyword>
<dbReference type="InterPro" id="IPR017946">
    <property type="entry name" value="PLC-like_Pdiesterase_TIM-brl"/>
</dbReference>
<feature type="transmembrane region" description="Helical" evidence="8">
    <location>
        <begin position="146"/>
        <end position="165"/>
    </location>
</feature>
<evidence type="ECO:0000256" key="8">
    <source>
        <dbReference type="SAM" id="Phobius"/>
    </source>
</evidence>
<dbReference type="Proteomes" id="UP000261540">
    <property type="component" value="Unplaced"/>
</dbReference>
<dbReference type="PANTHER" id="PTHR23344:SF13">
    <property type="entry name" value="GLYCEROPHOSPHODIESTER PHOSPHODIESTERASE DOMAIN-CONTAINING PROTEIN 4"/>
    <property type="match status" value="1"/>
</dbReference>
<evidence type="ECO:0000256" key="4">
    <source>
        <dbReference type="ARBA" id="ARBA00022801"/>
    </source>
</evidence>
<dbReference type="GO" id="GO:0008889">
    <property type="term" value="F:glycerophosphodiester phosphodiesterase activity"/>
    <property type="evidence" value="ECO:0007669"/>
    <property type="project" value="TreeGrafter"/>
</dbReference>
<keyword evidence="6 8" id="KW-0472">Membrane</keyword>
<keyword evidence="11" id="KW-1185">Reference proteome</keyword>
<dbReference type="SUPFAM" id="SSF51695">
    <property type="entry name" value="PLC-like phosphodiesterases"/>
    <property type="match status" value="1"/>
</dbReference>
<feature type="transmembrane region" description="Helical" evidence="8">
    <location>
        <begin position="185"/>
        <end position="206"/>
    </location>
</feature>
<evidence type="ECO:0000313" key="10">
    <source>
        <dbReference type="Ensembl" id="ENSPKIP00000008417.1"/>
    </source>
</evidence>
<dbReference type="GeneTree" id="ENSGT00940000156251"/>
<dbReference type="GO" id="GO:0016020">
    <property type="term" value="C:membrane"/>
    <property type="evidence" value="ECO:0007669"/>
    <property type="project" value="UniProtKB-SubCell"/>
</dbReference>
<feature type="domain" description="GP-PDE" evidence="9">
    <location>
        <begin position="250"/>
        <end position="509"/>
    </location>
</feature>
<dbReference type="PANTHER" id="PTHR23344">
    <property type="entry name" value="GLYCEROPHOSPHORYL DIESTER PHOSPHODIESTERASE"/>
    <property type="match status" value="1"/>
</dbReference>
<feature type="transmembrane region" description="Helical" evidence="8">
    <location>
        <begin position="67"/>
        <end position="85"/>
    </location>
</feature>
<feature type="transmembrane region" description="Helical" evidence="8">
    <location>
        <begin position="520"/>
        <end position="544"/>
    </location>
</feature>
<dbReference type="PROSITE" id="PS51704">
    <property type="entry name" value="GP_PDE"/>
    <property type="match status" value="1"/>
</dbReference>